<dbReference type="PANTHER" id="PTHR46383">
    <property type="entry name" value="ASPARTATE AMINOTRANSFERASE"/>
    <property type="match status" value="1"/>
</dbReference>
<dbReference type="InterPro" id="IPR015424">
    <property type="entry name" value="PyrdxlP-dep_Trfase"/>
</dbReference>
<evidence type="ECO:0000256" key="6">
    <source>
        <dbReference type="RuleBase" id="RU000481"/>
    </source>
</evidence>
<dbReference type="EC" id="2.6.1.-" evidence="6"/>
<protein>
    <recommendedName>
        <fullName evidence="6">Aminotransferase</fullName>
        <ecNumber evidence="6">2.6.1.-</ecNumber>
    </recommendedName>
</protein>
<proteinExistence type="inferred from homology"/>
<dbReference type="SUPFAM" id="SSF53383">
    <property type="entry name" value="PLP-dependent transferases"/>
    <property type="match status" value="1"/>
</dbReference>
<reference evidence="8 9" key="1">
    <citation type="submission" date="2015-09" db="EMBL/GenBank/DDBJ databases">
        <authorList>
            <consortium name="Pathogen Informatics"/>
        </authorList>
    </citation>
    <scope>NUCLEOTIDE SEQUENCE [LARGE SCALE GENOMIC DNA]</scope>
    <source>
        <strain evidence="8 9">2789STDY5834928</strain>
    </source>
</reference>
<dbReference type="Pfam" id="PF00155">
    <property type="entry name" value="Aminotran_1_2"/>
    <property type="match status" value="1"/>
</dbReference>
<dbReference type="CDD" id="cd00609">
    <property type="entry name" value="AAT_like"/>
    <property type="match status" value="1"/>
</dbReference>
<dbReference type="STRING" id="39492.ERS852540_00121"/>
<dbReference type="FunFam" id="3.40.640.10:FF:000033">
    <property type="entry name" value="Aspartate aminotransferase"/>
    <property type="match status" value="1"/>
</dbReference>
<evidence type="ECO:0000313" key="9">
    <source>
        <dbReference type="Proteomes" id="UP000095662"/>
    </source>
</evidence>
<gene>
    <name evidence="8" type="primary">patA</name>
    <name evidence="8" type="ORF">ERS852540_00121</name>
</gene>
<dbReference type="GO" id="GO:0006520">
    <property type="term" value="P:amino acid metabolic process"/>
    <property type="evidence" value="ECO:0007669"/>
    <property type="project" value="InterPro"/>
</dbReference>
<evidence type="ECO:0000256" key="3">
    <source>
        <dbReference type="ARBA" id="ARBA00022576"/>
    </source>
</evidence>
<dbReference type="Proteomes" id="UP000095662">
    <property type="component" value="Unassembled WGS sequence"/>
</dbReference>
<sequence>MDYENILSRKVQDLQFSGIRKFFDIAASYDDVISLSVGEPDFKTPWAIRKEAIRVLEKGRTNYTANAGLADLRIAINDYINDRLHVSYDPLHEILVTVGGSEAIDLAIRALIDTGNEVLIPQPSFVCYGPIVTLANGTPVAIETSVENGFKLTAEALKAHITPKTKALVLPYPNNPTGAVMRKSDLEAIAEVIRGTDIIVISDEIYSELTYGDEEHCSIVEIDGMKERTVLINGFSKAFSMTGWRLGFAAGPAPIVTQMLKIHQYGIMCSPTMSQYAAITALKDCKKDIEYMRGEYDMRRRLIVKGFNEMGLDCFEPEGAFYIFPSIRKTGLSSQEFCEQLIEKHRVAVVPGDAFGKCGEGYIRVSYAYSLQHIKTALERIRLFLEDLGVL</sequence>
<evidence type="ECO:0000256" key="1">
    <source>
        <dbReference type="ARBA" id="ARBA00001933"/>
    </source>
</evidence>
<feature type="domain" description="Aminotransferase class I/classII large" evidence="7">
    <location>
        <begin position="31"/>
        <end position="381"/>
    </location>
</feature>
<accession>A0A174Z087</accession>
<evidence type="ECO:0000256" key="5">
    <source>
        <dbReference type="ARBA" id="ARBA00022898"/>
    </source>
</evidence>
<dbReference type="PANTHER" id="PTHR46383:SF3">
    <property type="entry name" value="ASPARTATE AMINOTRANSFERASE-RELATED"/>
    <property type="match status" value="1"/>
</dbReference>
<name>A0A174Z087_9FIRM</name>
<dbReference type="AlphaFoldDB" id="A0A174Z087"/>
<dbReference type="OrthoDB" id="9802328at2"/>
<organism evidence="8 9">
    <name type="scientific">[Eubacterium] siraeum</name>
    <dbReference type="NCBI Taxonomy" id="39492"/>
    <lineage>
        <taxon>Bacteria</taxon>
        <taxon>Bacillati</taxon>
        <taxon>Bacillota</taxon>
        <taxon>Clostridia</taxon>
        <taxon>Eubacteriales</taxon>
        <taxon>Oscillospiraceae</taxon>
        <taxon>Oscillospiraceae incertae sedis</taxon>
    </lineage>
</organism>
<evidence type="ECO:0000259" key="7">
    <source>
        <dbReference type="Pfam" id="PF00155"/>
    </source>
</evidence>
<keyword evidence="4 6" id="KW-0808">Transferase</keyword>
<keyword evidence="3 6" id="KW-0032">Aminotransferase</keyword>
<dbReference type="InterPro" id="IPR050596">
    <property type="entry name" value="AspAT/PAT-like"/>
</dbReference>
<dbReference type="InterPro" id="IPR015422">
    <property type="entry name" value="PyrdxlP-dep_Trfase_small"/>
</dbReference>
<dbReference type="PROSITE" id="PS00105">
    <property type="entry name" value="AA_TRANSFER_CLASS_1"/>
    <property type="match status" value="1"/>
</dbReference>
<dbReference type="InterPro" id="IPR015421">
    <property type="entry name" value="PyrdxlP-dep_Trfase_major"/>
</dbReference>
<keyword evidence="5" id="KW-0663">Pyridoxal phosphate</keyword>
<evidence type="ECO:0000256" key="2">
    <source>
        <dbReference type="ARBA" id="ARBA00007441"/>
    </source>
</evidence>
<comment type="cofactor">
    <cofactor evidence="1 6">
        <name>pyridoxal 5'-phosphate</name>
        <dbReference type="ChEBI" id="CHEBI:597326"/>
    </cofactor>
</comment>
<dbReference type="Gene3D" id="3.40.640.10">
    <property type="entry name" value="Type I PLP-dependent aspartate aminotransferase-like (Major domain)"/>
    <property type="match status" value="1"/>
</dbReference>
<dbReference type="InterPro" id="IPR004838">
    <property type="entry name" value="NHTrfase_class1_PyrdxlP-BS"/>
</dbReference>
<dbReference type="GO" id="GO:0030170">
    <property type="term" value="F:pyridoxal phosphate binding"/>
    <property type="evidence" value="ECO:0007669"/>
    <property type="project" value="InterPro"/>
</dbReference>
<evidence type="ECO:0000313" key="8">
    <source>
        <dbReference type="EMBL" id="CUQ80815.1"/>
    </source>
</evidence>
<dbReference type="EMBL" id="CZBY01000001">
    <property type="protein sequence ID" value="CUQ80815.1"/>
    <property type="molecule type" value="Genomic_DNA"/>
</dbReference>
<dbReference type="InterPro" id="IPR004839">
    <property type="entry name" value="Aminotransferase_I/II_large"/>
</dbReference>
<comment type="similarity">
    <text evidence="2 6">Belongs to the class-I pyridoxal-phosphate-dependent aminotransferase family.</text>
</comment>
<evidence type="ECO:0000256" key="4">
    <source>
        <dbReference type="ARBA" id="ARBA00022679"/>
    </source>
</evidence>
<dbReference type="Gene3D" id="3.90.1150.10">
    <property type="entry name" value="Aspartate Aminotransferase, domain 1"/>
    <property type="match status" value="1"/>
</dbReference>
<dbReference type="GO" id="GO:0008483">
    <property type="term" value="F:transaminase activity"/>
    <property type="evidence" value="ECO:0007669"/>
    <property type="project" value="UniProtKB-KW"/>
</dbReference>